<evidence type="ECO:0000256" key="5">
    <source>
        <dbReference type="ARBA" id="ARBA00022794"/>
    </source>
</evidence>
<dbReference type="Pfam" id="PF10595">
    <property type="entry name" value="FAM161A_B"/>
    <property type="match status" value="1"/>
</dbReference>
<feature type="region of interest" description="Disordered" evidence="13">
    <location>
        <begin position="430"/>
        <end position="449"/>
    </location>
</feature>
<comment type="function">
    <text evidence="10">Involved in ciliogenesis.</text>
</comment>
<keyword evidence="4" id="KW-0963">Cytoplasm</keyword>
<dbReference type="PANTHER" id="PTHR21501:SF3">
    <property type="entry name" value="PROTEIN FAM161A"/>
    <property type="match status" value="1"/>
</dbReference>
<comment type="caution">
    <text evidence="14">The sequence shown here is derived from an EMBL/GenBank/DDBJ whole genome shotgun (WGS) entry which is preliminary data.</text>
</comment>
<dbReference type="GO" id="GO:0044782">
    <property type="term" value="P:cilium organization"/>
    <property type="evidence" value="ECO:0007669"/>
    <property type="project" value="TreeGrafter"/>
</dbReference>
<feature type="compositionally biased region" description="Basic and acidic residues" evidence="13">
    <location>
        <begin position="570"/>
        <end position="596"/>
    </location>
</feature>
<gene>
    <name evidence="14" type="ORF">Z043_117343</name>
</gene>
<dbReference type="PANTHER" id="PTHR21501">
    <property type="entry name" value="PROTEIN FAM-161"/>
    <property type="match status" value="1"/>
</dbReference>
<evidence type="ECO:0000313" key="14">
    <source>
        <dbReference type="EMBL" id="KPP64324.1"/>
    </source>
</evidence>
<evidence type="ECO:0000313" key="15">
    <source>
        <dbReference type="Proteomes" id="UP000034805"/>
    </source>
</evidence>
<name>A0A0P7WR80_SCLFO</name>
<protein>
    <recommendedName>
        <fullName evidence="11">Protein FAM161A</fullName>
    </recommendedName>
</protein>
<evidence type="ECO:0000256" key="9">
    <source>
        <dbReference type="ARBA" id="ARBA00023273"/>
    </source>
</evidence>
<dbReference type="InterPro" id="IPR051655">
    <property type="entry name" value="FAM161"/>
</dbReference>
<evidence type="ECO:0000256" key="6">
    <source>
        <dbReference type="ARBA" id="ARBA00023054"/>
    </source>
</evidence>
<feature type="compositionally biased region" description="Polar residues" evidence="13">
    <location>
        <begin position="221"/>
        <end position="232"/>
    </location>
</feature>
<feature type="region of interest" description="Disordered" evidence="13">
    <location>
        <begin position="214"/>
        <end position="254"/>
    </location>
</feature>
<feature type="region of interest" description="Disordered" evidence="13">
    <location>
        <begin position="41"/>
        <end position="67"/>
    </location>
</feature>
<comment type="similarity">
    <text evidence="3">Belongs to the FAM161 family.</text>
</comment>
<evidence type="ECO:0000256" key="13">
    <source>
        <dbReference type="SAM" id="MobiDB-lite"/>
    </source>
</evidence>
<evidence type="ECO:0000256" key="12">
    <source>
        <dbReference type="SAM" id="Coils"/>
    </source>
</evidence>
<evidence type="ECO:0000256" key="8">
    <source>
        <dbReference type="ARBA" id="ARBA00023212"/>
    </source>
</evidence>
<dbReference type="EMBL" id="JARO02007132">
    <property type="protein sequence ID" value="KPP64324.1"/>
    <property type="molecule type" value="Genomic_DNA"/>
</dbReference>
<dbReference type="AlphaFoldDB" id="A0A0P7WR80"/>
<evidence type="ECO:0000256" key="4">
    <source>
        <dbReference type="ARBA" id="ARBA00022490"/>
    </source>
</evidence>
<keyword evidence="8" id="KW-0206">Cytoskeleton</keyword>
<feature type="region of interest" description="Disordered" evidence="13">
    <location>
        <begin position="558"/>
        <end position="625"/>
    </location>
</feature>
<dbReference type="GO" id="GO:0005929">
    <property type="term" value="C:cilium"/>
    <property type="evidence" value="ECO:0007669"/>
    <property type="project" value="TreeGrafter"/>
</dbReference>
<comment type="subcellular location">
    <subcellularLocation>
        <location evidence="2">Cytoplasm</location>
        <location evidence="2">Cytoskeleton</location>
        <location evidence="2">Cilium basal body</location>
    </subcellularLocation>
    <subcellularLocation>
        <location evidence="1">Cytoplasm</location>
        <location evidence="1">Cytoskeleton</location>
        <location evidence="1">Microtubule organizing center</location>
        <location evidence="1">Centrosome</location>
        <location evidence="1">Centriole</location>
    </subcellularLocation>
</comment>
<feature type="compositionally biased region" description="Basic and acidic residues" evidence="13">
    <location>
        <begin position="431"/>
        <end position="449"/>
    </location>
</feature>
<proteinExistence type="inferred from homology"/>
<organism evidence="14 15">
    <name type="scientific">Scleropages formosus</name>
    <name type="common">Asian bonytongue</name>
    <name type="synonym">Osteoglossum formosum</name>
    <dbReference type="NCBI Taxonomy" id="113540"/>
    <lineage>
        <taxon>Eukaryota</taxon>
        <taxon>Metazoa</taxon>
        <taxon>Chordata</taxon>
        <taxon>Craniata</taxon>
        <taxon>Vertebrata</taxon>
        <taxon>Euteleostomi</taxon>
        <taxon>Actinopterygii</taxon>
        <taxon>Neopterygii</taxon>
        <taxon>Teleostei</taxon>
        <taxon>Osteoglossocephala</taxon>
        <taxon>Osteoglossomorpha</taxon>
        <taxon>Osteoglossiformes</taxon>
        <taxon>Osteoglossidae</taxon>
        <taxon>Scleropages</taxon>
    </lineage>
</organism>
<keyword evidence="7" id="KW-0969">Cilium</keyword>
<dbReference type="GO" id="GO:0005814">
    <property type="term" value="C:centriole"/>
    <property type="evidence" value="ECO:0007669"/>
    <property type="project" value="UniProtKB-SubCell"/>
</dbReference>
<dbReference type="STRING" id="113540.ENSSFOP00015043988"/>
<evidence type="ECO:0000256" key="11">
    <source>
        <dbReference type="ARBA" id="ARBA00039949"/>
    </source>
</evidence>
<evidence type="ECO:0000256" key="1">
    <source>
        <dbReference type="ARBA" id="ARBA00004114"/>
    </source>
</evidence>
<evidence type="ECO:0000256" key="7">
    <source>
        <dbReference type="ARBA" id="ARBA00023069"/>
    </source>
</evidence>
<keyword evidence="6 12" id="KW-0175">Coiled coil</keyword>
<evidence type="ECO:0000256" key="2">
    <source>
        <dbReference type="ARBA" id="ARBA00004120"/>
    </source>
</evidence>
<feature type="coiled-coil region" evidence="12">
    <location>
        <begin position="94"/>
        <end position="121"/>
    </location>
</feature>
<feature type="compositionally biased region" description="Basic residues" evidence="13">
    <location>
        <begin position="240"/>
        <end position="249"/>
    </location>
</feature>
<evidence type="ECO:0000256" key="3">
    <source>
        <dbReference type="ARBA" id="ARBA00006663"/>
    </source>
</evidence>
<keyword evidence="9" id="KW-0966">Cell projection</keyword>
<dbReference type="InterPro" id="IPR019579">
    <property type="entry name" value="FAM161A/B"/>
</dbReference>
<feature type="compositionally biased region" description="Polar residues" evidence="13">
    <location>
        <begin position="613"/>
        <end position="625"/>
    </location>
</feature>
<keyword evidence="5" id="KW-0970">Cilium biogenesis/degradation</keyword>
<dbReference type="Proteomes" id="UP000034805">
    <property type="component" value="Unassembled WGS sequence"/>
</dbReference>
<sequence>MENSHRANVLVTSCLKTPVDPHTKAPLALYEREKTLPYAAEHMGQGERPEETECDSDSDYGDGAGEARNANPLMIKDCRVSGNHINLREFYFSNEEYYRKLEELKRAHLQTMAELEEMYRDKMDIKGTAAQEKECGSPCTAHRLCWTKNHSVSTNLRKAFSAAELNQTAGSGLSDASEDGLADNCGEGDGGKGLLLSPRAQIKKMWQDFTVGELTPRSRHPSCSSVQSQPVEQGSGALKGKSKIRRKRKGVEQCTEAWRPRATVPKPFQMTVREAEKKRTKVKSRSEVELENALLKKQLEELTECQKKFRASPAPAHIYLPLYEVVSQCKEERRHFFRNQNLSVLAVSQKPFSFLERERKKKELKEAQHQVTAPKEEKRCFKAKPVPRSVYDSTVSDRIKEDQLYRAIRMQMRAQELLYSSSMPRSMLAKRLSEKRKDSRERTAERTAEAEADFRPRINGAVPDFDASYRRFQRQLRSKRDVKPMTVCEPFQLRTSQIASHRDRILADIEAEQTSPRVNRWPYIGPTRTTSSSLCSSLSGSQELLPAKITDAARRRQEAVSASLFSPSRKTLEQRKKAEEDEEQWREKRRERERTLQKLITRRAQANDPHVALSQTCQTKLKQFR</sequence>
<evidence type="ECO:0000256" key="10">
    <source>
        <dbReference type="ARBA" id="ARBA00037165"/>
    </source>
</evidence>
<reference evidence="14 15" key="1">
    <citation type="submission" date="2015-08" db="EMBL/GenBank/DDBJ databases">
        <title>The genome of the Asian arowana (Scleropages formosus).</title>
        <authorList>
            <person name="Tan M.H."/>
            <person name="Gan H.M."/>
            <person name="Croft L.J."/>
            <person name="Austin C.M."/>
        </authorList>
    </citation>
    <scope>NUCLEOTIDE SEQUENCE [LARGE SCALE GENOMIC DNA]</scope>
    <source>
        <strain evidence="14">Aro1</strain>
    </source>
</reference>
<accession>A0A0P7WR80</accession>